<evidence type="ECO:0000313" key="1">
    <source>
        <dbReference type="EMBL" id="MPN26412.1"/>
    </source>
</evidence>
<dbReference type="EMBL" id="VSSQ01075927">
    <property type="protein sequence ID" value="MPN26412.1"/>
    <property type="molecule type" value="Genomic_DNA"/>
</dbReference>
<accession>A0A645GKL6</accession>
<proteinExistence type="predicted"/>
<reference evidence="1" key="1">
    <citation type="submission" date="2019-08" db="EMBL/GenBank/DDBJ databases">
        <authorList>
            <person name="Kucharzyk K."/>
            <person name="Murdoch R.W."/>
            <person name="Higgins S."/>
            <person name="Loffler F."/>
        </authorList>
    </citation>
    <scope>NUCLEOTIDE SEQUENCE</scope>
</reference>
<sequence>MSFGGSDPLTNNTCFVPVQKKMSEFAKTRNGPNVLLYGDGAVQGGASGNVLTSRGTTLYATEFYFWYTTEYPTTQMYQSGRTIYLRHKGSGLGVGNYVTLSGSVRQYNDNRPCYLNPAWYPMQHARYSPPDFSLYDTW</sequence>
<dbReference type="AlphaFoldDB" id="A0A645GKL6"/>
<gene>
    <name evidence="1" type="ORF">SDC9_173836</name>
</gene>
<protein>
    <submittedName>
        <fullName evidence="1">Uncharacterized protein</fullName>
    </submittedName>
</protein>
<organism evidence="1">
    <name type="scientific">bioreactor metagenome</name>
    <dbReference type="NCBI Taxonomy" id="1076179"/>
    <lineage>
        <taxon>unclassified sequences</taxon>
        <taxon>metagenomes</taxon>
        <taxon>ecological metagenomes</taxon>
    </lineage>
</organism>
<name>A0A645GKL6_9ZZZZ</name>
<comment type="caution">
    <text evidence="1">The sequence shown here is derived from an EMBL/GenBank/DDBJ whole genome shotgun (WGS) entry which is preliminary data.</text>
</comment>